<keyword evidence="2" id="KW-1185">Reference proteome</keyword>
<reference evidence="1" key="1">
    <citation type="journal article" date="2021" name="New Phytol.">
        <title>Evolutionary innovations through gain and loss of genes in the ectomycorrhizal Boletales.</title>
        <authorList>
            <person name="Wu G."/>
            <person name="Miyauchi S."/>
            <person name="Morin E."/>
            <person name="Kuo A."/>
            <person name="Drula E."/>
            <person name="Varga T."/>
            <person name="Kohler A."/>
            <person name="Feng B."/>
            <person name="Cao Y."/>
            <person name="Lipzen A."/>
            <person name="Daum C."/>
            <person name="Hundley H."/>
            <person name="Pangilinan J."/>
            <person name="Johnson J."/>
            <person name="Barry K."/>
            <person name="LaButti K."/>
            <person name="Ng V."/>
            <person name="Ahrendt S."/>
            <person name="Min B."/>
            <person name="Choi I.G."/>
            <person name="Park H."/>
            <person name="Plett J.M."/>
            <person name="Magnuson J."/>
            <person name="Spatafora J.W."/>
            <person name="Nagy L.G."/>
            <person name="Henrissat B."/>
            <person name="Grigoriev I.V."/>
            <person name="Yang Z.L."/>
            <person name="Xu J."/>
            <person name="Martin F.M."/>
        </authorList>
    </citation>
    <scope>NUCLEOTIDE SEQUENCE</scope>
    <source>
        <strain evidence="1">ATCC 28755</strain>
    </source>
</reference>
<evidence type="ECO:0000313" key="2">
    <source>
        <dbReference type="Proteomes" id="UP000790377"/>
    </source>
</evidence>
<gene>
    <name evidence="1" type="ORF">BJ138DRAFT_134282</name>
</gene>
<accession>A0ACB8AAH6</accession>
<dbReference type="EMBL" id="MU267722">
    <property type="protein sequence ID" value="KAH7910211.1"/>
    <property type="molecule type" value="Genomic_DNA"/>
</dbReference>
<evidence type="ECO:0000313" key="1">
    <source>
        <dbReference type="EMBL" id="KAH7910211.1"/>
    </source>
</evidence>
<organism evidence="1 2">
    <name type="scientific">Hygrophoropsis aurantiaca</name>
    <dbReference type="NCBI Taxonomy" id="72124"/>
    <lineage>
        <taxon>Eukaryota</taxon>
        <taxon>Fungi</taxon>
        <taxon>Dikarya</taxon>
        <taxon>Basidiomycota</taxon>
        <taxon>Agaricomycotina</taxon>
        <taxon>Agaricomycetes</taxon>
        <taxon>Agaricomycetidae</taxon>
        <taxon>Boletales</taxon>
        <taxon>Coniophorineae</taxon>
        <taxon>Hygrophoropsidaceae</taxon>
        <taxon>Hygrophoropsis</taxon>
    </lineage>
</organism>
<comment type="caution">
    <text evidence="1">The sequence shown here is derived from an EMBL/GenBank/DDBJ whole genome shotgun (WGS) entry which is preliminary data.</text>
</comment>
<protein>
    <submittedName>
        <fullName evidence="1">Uncharacterized protein</fullName>
    </submittedName>
</protein>
<proteinExistence type="predicted"/>
<dbReference type="Proteomes" id="UP000790377">
    <property type="component" value="Unassembled WGS sequence"/>
</dbReference>
<name>A0ACB8AAH6_9AGAM</name>
<sequence length="307" mass="33649">MPGINSNHKPDESVVSVGPPFDAPDADIVLRSSDGADFRTYKLILSLASPVFRSMLTLPQPSETAASSTPPVISMPEDKHTLEKLLLHCYPGSSMTLDSVDDFKTILGAATKYDMQSILGSLRKSAVTSSLFQSNLLAFYAISCLQGWEAEARLAAFKLLEDNSFWLGSYHYFPELESISGGSYYRLTRYHARCGAAAQAIAQKFIWLDNKCSGRCQKVGTKAFGVTPHNFPKWLRTYLEVVGEELVRRPSASTVLNSVSFNAALLEAGQCTICGPHLVDNRLRNMFAAQVTETVSHIPLEFVSPTA</sequence>